<dbReference type="AlphaFoldDB" id="A0A3M7Q840"/>
<sequence length="96" mass="11384">MYIHLNKTIFIIHFSLAKKWLETQPDSDALKNLFGLNGPSAAKMSHIYLCFFTINNSMGNLYKNFKKFELKYFSLQLYFSHSIKTKNLKLWLEKNN</sequence>
<reference evidence="1 2" key="1">
    <citation type="journal article" date="2018" name="Sci. Rep.">
        <title>Genomic signatures of local adaptation to the degree of environmental predictability in rotifers.</title>
        <authorList>
            <person name="Franch-Gras L."/>
            <person name="Hahn C."/>
            <person name="Garcia-Roger E.M."/>
            <person name="Carmona M.J."/>
            <person name="Serra M."/>
            <person name="Gomez A."/>
        </authorList>
    </citation>
    <scope>NUCLEOTIDE SEQUENCE [LARGE SCALE GENOMIC DNA]</scope>
    <source>
        <strain evidence="1">HYR1</strain>
    </source>
</reference>
<name>A0A3M7Q840_BRAPC</name>
<dbReference type="Proteomes" id="UP000276133">
    <property type="component" value="Unassembled WGS sequence"/>
</dbReference>
<keyword evidence="2" id="KW-1185">Reference proteome</keyword>
<accession>A0A3M7Q840</accession>
<evidence type="ECO:0000313" key="1">
    <source>
        <dbReference type="EMBL" id="RNA07115.1"/>
    </source>
</evidence>
<proteinExistence type="predicted"/>
<dbReference type="EMBL" id="REGN01007151">
    <property type="protein sequence ID" value="RNA07115.1"/>
    <property type="molecule type" value="Genomic_DNA"/>
</dbReference>
<comment type="caution">
    <text evidence="1">The sequence shown here is derived from an EMBL/GenBank/DDBJ whole genome shotgun (WGS) entry which is preliminary data.</text>
</comment>
<evidence type="ECO:0000313" key="2">
    <source>
        <dbReference type="Proteomes" id="UP000276133"/>
    </source>
</evidence>
<gene>
    <name evidence="1" type="ORF">BpHYR1_009266</name>
</gene>
<protein>
    <submittedName>
        <fullName evidence="1">Uncharacterized protein</fullName>
    </submittedName>
</protein>
<organism evidence="1 2">
    <name type="scientific">Brachionus plicatilis</name>
    <name type="common">Marine rotifer</name>
    <name type="synonym">Brachionus muelleri</name>
    <dbReference type="NCBI Taxonomy" id="10195"/>
    <lineage>
        <taxon>Eukaryota</taxon>
        <taxon>Metazoa</taxon>
        <taxon>Spiralia</taxon>
        <taxon>Gnathifera</taxon>
        <taxon>Rotifera</taxon>
        <taxon>Eurotatoria</taxon>
        <taxon>Monogononta</taxon>
        <taxon>Pseudotrocha</taxon>
        <taxon>Ploima</taxon>
        <taxon>Brachionidae</taxon>
        <taxon>Brachionus</taxon>
    </lineage>
</organism>